<dbReference type="InterPro" id="IPR036345">
    <property type="entry name" value="ExoRNase_PH_dom2_sf"/>
</dbReference>
<dbReference type="InterPro" id="IPR003029">
    <property type="entry name" value="S1_domain"/>
</dbReference>
<protein>
    <recommendedName>
        <fullName evidence="9">Polyribonucleotide nucleotidyltransferase</fullName>
        <ecNumber evidence="9">2.7.7.8</ecNumber>
    </recommendedName>
    <alternativeName>
        <fullName evidence="9">Polynucleotide phosphorylase</fullName>
        <shortName evidence="9">PNPase</shortName>
    </alternativeName>
</protein>
<dbReference type="SMART" id="SM00316">
    <property type="entry name" value="S1"/>
    <property type="match status" value="1"/>
</dbReference>
<dbReference type="NCBIfam" id="NF008805">
    <property type="entry name" value="PRK11824.1"/>
    <property type="match status" value="1"/>
</dbReference>
<dbReference type="CDD" id="cd11364">
    <property type="entry name" value="RNase_PH_PNPase_2"/>
    <property type="match status" value="1"/>
</dbReference>
<dbReference type="CDD" id="cd02393">
    <property type="entry name" value="KH-I_PNPase"/>
    <property type="match status" value="1"/>
</dbReference>
<comment type="cofactor">
    <cofactor evidence="9">
        <name>Mg(2+)</name>
        <dbReference type="ChEBI" id="CHEBI:18420"/>
    </cofactor>
</comment>
<dbReference type="Gene3D" id="3.30.230.70">
    <property type="entry name" value="GHMP Kinase, N-terminal domain"/>
    <property type="match status" value="2"/>
</dbReference>
<keyword evidence="8 9" id="KW-0694">RNA-binding</keyword>
<dbReference type="GO" id="GO:0005829">
    <property type="term" value="C:cytosol"/>
    <property type="evidence" value="ECO:0007669"/>
    <property type="project" value="TreeGrafter"/>
</dbReference>
<evidence type="ECO:0000313" key="12">
    <source>
        <dbReference type="Proteomes" id="UP000178065"/>
    </source>
</evidence>
<keyword evidence="3 9" id="KW-0963">Cytoplasm</keyword>
<dbReference type="InterPro" id="IPR004088">
    <property type="entry name" value="KH_dom_type_1"/>
</dbReference>
<evidence type="ECO:0000256" key="5">
    <source>
        <dbReference type="ARBA" id="ARBA00022695"/>
    </source>
</evidence>
<dbReference type="GO" id="GO:0006396">
    <property type="term" value="P:RNA processing"/>
    <property type="evidence" value="ECO:0007669"/>
    <property type="project" value="InterPro"/>
</dbReference>
<comment type="caution">
    <text evidence="11">The sequence shown here is derived from an EMBL/GenBank/DDBJ whole genome shotgun (WGS) entry which is preliminary data.</text>
</comment>
<comment type="function">
    <text evidence="9">Involved in mRNA degradation. Catalyzes the phosphorolysis of single-stranded polyribonucleotides processively in the 3'- to 5'-direction.</text>
</comment>
<feature type="binding site" evidence="9">
    <location>
        <position position="500"/>
    </location>
    <ligand>
        <name>Mg(2+)</name>
        <dbReference type="ChEBI" id="CHEBI:18420"/>
    </ligand>
</feature>
<dbReference type="PROSITE" id="PS50084">
    <property type="entry name" value="KH_TYPE_1"/>
    <property type="match status" value="1"/>
</dbReference>
<proteinExistence type="inferred from homology"/>
<dbReference type="InterPro" id="IPR012162">
    <property type="entry name" value="PNPase"/>
</dbReference>
<dbReference type="CDD" id="cd04472">
    <property type="entry name" value="S1_PNPase"/>
    <property type="match status" value="1"/>
</dbReference>
<feature type="domain" description="S1 motif" evidence="10">
    <location>
        <begin position="631"/>
        <end position="699"/>
    </location>
</feature>
<evidence type="ECO:0000256" key="7">
    <source>
        <dbReference type="ARBA" id="ARBA00022842"/>
    </source>
</evidence>
<dbReference type="Pfam" id="PF00013">
    <property type="entry name" value="KH_1"/>
    <property type="match status" value="1"/>
</dbReference>
<dbReference type="NCBIfam" id="TIGR03591">
    <property type="entry name" value="polynuc_phos"/>
    <property type="match status" value="1"/>
</dbReference>
<dbReference type="Pfam" id="PF00575">
    <property type="entry name" value="S1"/>
    <property type="match status" value="1"/>
</dbReference>
<dbReference type="Proteomes" id="UP000178065">
    <property type="component" value="Unassembled WGS sequence"/>
</dbReference>
<evidence type="ECO:0000256" key="4">
    <source>
        <dbReference type="ARBA" id="ARBA00022679"/>
    </source>
</evidence>
<dbReference type="InterPro" id="IPR036612">
    <property type="entry name" value="KH_dom_type_1_sf"/>
</dbReference>
<dbReference type="PANTHER" id="PTHR11252:SF0">
    <property type="entry name" value="POLYRIBONUCLEOTIDE NUCLEOTIDYLTRANSFERASE 1, MITOCHONDRIAL"/>
    <property type="match status" value="1"/>
</dbReference>
<dbReference type="PROSITE" id="PS50126">
    <property type="entry name" value="S1"/>
    <property type="match status" value="1"/>
</dbReference>
<dbReference type="GO" id="GO:0000287">
    <property type="term" value="F:magnesium ion binding"/>
    <property type="evidence" value="ECO:0007669"/>
    <property type="project" value="UniProtKB-UniRule"/>
</dbReference>
<dbReference type="SUPFAM" id="SSF54211">
    <property type="entry name" value="Ribosomal protein S5 domain 2-like"/>
    <property type="match status" value="2"/>
</dbReference>
<dbReference type="SUPFAM" id="SSF50249">
    <property type="entry name" value="Nucleic acid-binding proteins"/>
    <property type="match status" value="1"/>
</dbReference>
<dbReference type="PIRSF" id="PIRSF005499">
    <property type="entry name" value="PNPase"/>
    <property type="match status" value="1"/>
</dbReference>
<evidence type="ECO:0000259" key="10">
    <source>
        <dbReference type="PROSITE" id="PS50126"/>
    </source>
</evidence>
<comment type="similarity">
    <text evidence="2 9">Belongs to the polyribonucleotide nucleotidyltransferase family.</text>
</comment>
<dbReference type="InterPro" id="IPR012340">
    <property type="entry name" value="NA-bd_OB-fold"/>
</dbReference>
<evidence type="ECO:0000256" key="9">
    <source>
        <dbReference type="HAMAP-Rule" id="MF_01595"/>
    </source>
</evidence>
<dbReference type="InterPro" id="IPR027408">
    <property type="entry name" value="PNPase/RNase_PH_dom_sf"/>
</dbReference>
<keyword evidence="7 9" id="KW-0460">Magnesium</keyword>
<dbReference type="AlphaFoldDB" id="A0A1G2QXE2"/>
<feature type="binding site" evidence="9">
    <location>
        <position position="494"/>
    </location>
    <ligand>
        <name>Mg(2+)</name>
        <dbReference type="ChEBI" id="CHEBI:18420"/>
    </ligand>
</feature>
<dbReference type="InterPro" id="IPR015847">
    <property type="entry name" value="ExoRNase_PH_dom2"/>
</dbReference>
<dbReference type="PANTHER" id="PTHR11252">
    <property type="entry name" value="POLYRIBONUCLEOTIDE NUCLEOTIDYLTRANSFERASE"/>
    <property type="match status" value="1"/>
</dbReference>
<dbReference type="SUPFAM" id="SSF55666">
    <property type="entry name" value="Ribonuclease PH domain 2-like"/>
    <property type="match status" value="2"/>
</dbReference>
<reference evidence="11 12" key="1">
    <citation type="journal article" date="2016" name="Nat. Commun.">
        <title>Thousands of microbial genomes shed light on interconnected biogeochemical processes in an aquifer system.</title>
        <authorList>
            <person name="Anantharaman K."/>
            <person name="Brown C.T."/>
            <person name="Hug L.A."/>
            <person name="Sharon I."/>
            <person name="Castelle C.J."/>
            <person name="Probst A.J."/>
            <person name="Thomas B.C."/>
            <person name="Singh A."/>
            <person name="Wilkins M.J."/>
            <person name="Karaoz U."/>
            <person name="Brodie E.L."/>
            <person name="Williams K.H."/>
            <person name="Hubbard S.S."/>
            <person name="Banfield J.F."/>
        </authorList>
    </citation>
    <scope>NUCLEOTIDE SEQUENCE [LARGE SCALE GENOMIC DNA]</scope>
</reference>
<dbReference type="SUPFAM" id="SSF54791">
    <property type="entry name" value="Eukaryotic type KH-domain (KH-domain type I)"/>
    <property type="match status" value="1"/>
</dbReference>
<evidence type="ECO:0000256" key="1">
    <source>
        <dbReference type="ARBA" id="ARBA00004496"/>
    </source>
</evidence>
<keyword evidence="4 9" id="KW-0808">Transferase</keyword>
<dbReference type="InterPro" id="IPR036456">
    <property type="entry name" value="PNPase_PH_RNA-bd_sf"/>
</dbReference>
<dbReference type="Gene3D" id="3.30.1370.10">
    <property type="entry name" value="K Homology domain, type 1"/>
    <property type="match status" value="1"/>
</dbReference>
<evidence type="ECO:0000256" key="8">
    <source>
        <dbReference type="ARBA" id="ARBA00022884"/>
    </source>
</evidence>
<sequence>MAGNQDYKIKLGDKEVSFELTDLAEQANGRVLIRMGDTVALVTAVMSSQPLGNLPFFPLTVEYEERFYAAGKILGSRYMRREGKPSDEAVITARLIDRAIRPLFPQGFNREVQVICTVLSWDGQNDPDLMGLMGASLALSTSNIPWAGPVGVVRVGRVEGSFVLNPTYEQRSQSELDFVLAAASKEKEVLFNMIEAEGREVPEDVFQQALEFAEPHLRKLIEFQQKIAQEQDVHKVPFEAPGQDKELVRECSAFLEDKLRQTLFEEDGAGRMERVNELKAELAYYIEGKFPGQEKANLAKDYFESEIDRLVHEGALKEGKRVDGRRVDEIREISGQAGLLPRTHGSGLFGRGQTKTLSILTLGAPGDQRLLEGMEFIGKKRFMHHYNFPPYAPGEVKPMRGPGRREIGHGLLAEKALLPVIPSIEQFPYTVRIVTEVVSSNGSTSMASACSSSLALLDAGVPIKRPVAGISLGLMQEKQGEKYVLLTDIQGPEDHHGDMDFKVAGTREGITAVQLDVKVRGITRKIFRETLEAAKKARLHILEAVIEKILPEPRKELSPYAPRIIILLIKPEKIGMVIGPGGKMINKIMDETGVEIDVEDTGEVYITASDPAMAQKAADMVRGIVKEVAVGELYEGKVKRIMDFGAFVEILPHQEGLVHISQLAEGRTNKVTDVVKLGDVIPVKVIKIDELGRIDLSLKEARRQNG</sequence>
<dbReference type="GO" id="GO:0006402">
    <property type="term" value="P:mRNA catabolic process"/>
    <property type="evidence" value="ECO:0007669"/>
    <property type="project" value="UniProtKB-UniRule"/>
</dbReference>
<evidence type="ECO:0000256" key="2">
    <source>
        <dbReference type="ARBA" id="ARBA00007404"/>
    </source>
</evidence>
<dbReference type="InterPro" id="IPR004087">
    <property type="entry name" value="KH_dom"/>
</dbReference>
<dbReference type="FunFam" id="2.40.50.140:FF:000023">
    <property type="entry name" value="Polyribonucleotide nucleotidyltransferase"/>
    <property type="match status" value="1"/>
</dbReference>
<dbReference type="GO" id="GO:0004654">
    <property type="term" value="F:polyribonucleotide nucleotidyltransferase activity"/>
    <property type="evidence" value="ECO:0007669"/>
    <property type="project" value="UniProtKB-UniRule"/>
</dbReference>
<dbReference type="Pfam" id="PF01138">
    <property type="entry name" value="RNase_PH"/>
    <property type="match status" value="2"/>
</dbReference>
<dbReference type="EMBL" id="MHTT01000014">
    <property type="protein sequence ID" value="OHA65294.1"/>
    <property type="molecule type" value="Genomic_DNA"/>
</dbReference>
<dbReference type="GO" id="GO:0000175">
    <property type="term" value="F:3'-5'-RNA exonuclease activity"/>
    <property type="evidence" value="ECO:0007669"/>
    <property type="project" value="TreeGrafter"/>
</dbReference>
<comment type="subcellular location">
    <subcellularLocation>
        <location evidence="1 9">Cytoplasm</location>
    </subcellularLocation>
</comment>
<dbReference type="GO" id="GO:0003723">
    <property type="term" value="F:RNA binding"/>
    <property type="evidence" value="ECO:0007669"/>
    <property type="project" value="UniProtKB-UniRule"/>
</dbReference>
<evidence type="ECO:0000256" key="6">
    <source>
        <dbReference type="ARBA" id="ARBA00022723"/>
    </source>
</evidence>
<dbReference type="FunFam" id="3.30.230.70:FF:000001">
    <property type="entry name" value="Polyribonucleotide nucleotidyltransferase"/>
    <property type="match status" value="1"/>
</dbReference>
<dbReference type="InterPro" id="IPR020568">
    <property type="entry name" value="Ribosomal_Su5_D2-typ_SF"/>
</dbReference>
<evidence type="ECO:0000313" key="11">
    <source>
        <dbReference type="EMBL" id="OHA65294.1"/>
    </source>
</evidence>
<dbReference type="HAMAP" id="MF_01595">
    <property type="entry name" value="PNPase"/>
    <property type="match status" value="1"/>
</dbReference>
<comment type="catalytic activity">
    <reaction evidence="9">
        <text>RNA(n+1) + phosphate = RNA(n) + a ribonucleoside 5'-diphosphate</text>
        <dbReference type="Rhea" id="RHEA:22096"/>
        <dbReference type="Rhea" id="RHEA-COMP:14527"/>
        <dbReference type="Rhea" id="RHEA-COMP:17342"/>
        <dbReference type="ChEBI" id="CHEBI:43474"/>
        <dbReference type="ChEBI" id="CHEBI:57930"/>
        <dbReference type="ChEBI" id="CHEBI:140395"/>
        <dbReference type="EC" id="2.7.7.8"/>
    </reaction>
</comment>
<organism evidence="11 12">
    <name type="scientific">Candidatus Wildermuthbacteria bacterium RIFCSPHIGHO2_01_FULL_49_22b</name>
    <dbReference type="NCBI Taxonomy" id="1802448"/>
    <lineage>
        <taxon>Bacteria</taxon>
        <taxon>Candidatus Wildermuthiibacteriota</taxon>
    </lineage>
</organism>
<dbReference type="SMART" id="SM00322">
    <property type="entry name" value="KH"/>
    <property type="match status" value="1"/>
</dbReference>
<dbReference type="SUPFAM" id="SSF46915">
    <property type="entry name" value="Polynucleotide phosphorylase/guanosine pentaphosphate synthase (PNPase/GPSI), domain 3"/>
    <property type="match status" value="1"/>
</dbReference>
<accession>A0A1G2QXE2</accession>
<name>A0A1G2QXE2_9BACT</name>
<evidence type="ECO:0000256" key="3">
    <source>
        <dbReference type="ARBA" id="ARBA00022490"/>
    </source>
</evidence>
<keyword evidence="5 9" id="KW-0548">Nucleotidyltransferase</keyword>
<dbReference type="STRING" id="1802448.A2672_01740"/>
<keyword evidence="6 9" id="KW-0479">Metal-binding</keyword>
<dbReference type="Gene3D" id="2.40.50.140">
    <property type="entry name" value="Nucleic acid-binding proteins"/>
    <property type="match status" value="1"/>
</dbReference>
<dbReference type="Pfam" id="PF03725">
    <property type="entry name" value="RNase_PH_C"/>
    <property type="match status" value="1"/>
</dbReference>
<dbReference type="EC" id="2.7.7.8" evidence="9"/>
<dbReference type="FunFam" id="3.30.1370.10:FF:000001">
    <property type="entry name" value="Polyribonucleotide nucleotidyltransferase"/>
    <property type="match status" value="1"/>
</dbReference>
<gene>
    <name evidence="9" type="primary">pnp</name>
    <name evidence="11" type="ORF">A2672_01740</name>
</gene>
<dbReference type="InterPro" id="IPR001247">
    <property type="entry name" value="ExoRNase_PH_dom1"/>
</dbReference>